<evidence type="ECO:0000256" key="11">
    <source>
        <dbReference type="RuleBase" id="RU364031"/>
    </source>
</evidence>
<dbReference type="GeneID" id="11534520"/>
<evidence type="ECO:0000256" key="10">
    <source>
        <dbReference type="PIRSR" id="PIRSR607992-1"/>
    </source>
</evidence>
<dbReference type="STRING" id="1071381.G8BXF2"/>
<dbReference type="KEGG" id="tpf:TPHA_0I00740"/>
<proteinExistence type="inferred from homology"/>
<dbReference type="GO" id="GO:0045039">
    <property type="term" value="P:protein insertion into mitochondrial inner membrane"/>
    <property type="evidence" value="ECO:0007669"/>
    <property type="project" value="EnsemblFungi"/>
</dbReference>
<name>G8BXF2_TETPH</name>
<protein>
    <recommendedName>
        <fullName evidence="11">Succinate dehydrogenase [ubiquinone] cytochrome b small subunit</fullName>
    </recommendedName>
</protein>
<evidence type="ECO:0000256" key="3">
    <source>
        <dbReference type="ARBA" id="ARBA00022448"/>
    </source>
</evidence>
<dbReference type="Gene3D" id="1.20.1300.10">
    <property type="entry name" value="Fumarate reductase/succinate dehydrogenase, transmembrane subunit"/>
    <property type="match status" value="1"/>
</dbReference>
<reference evidence="12 13" key="1">
    <citation type="journal article" date="2011" name="Proc. Natl. Acad. Sci. U.S.A.">
        <title>Evolutionary erosion of yeast sex chromosomes by mating-type switching accidents.</title>
        <authorList>
            <person name="Gordon J.L."/>
            <person name="Armisen D."/>
            <person name="Proux-Wera E."/>
            <person name="Oheigeartaigh S.S."/>
            <person name="Byrne K.P."/>
            <person name="Wolfe K.H."/>
        </authorList>
    </citation>
    <scope>NUCLEOTIDE SEQUENCE [LARGE SCALE GENOMIC DNA]</scope>
    <source>
        <strain evidence="13">ATCC 24235 / CBS 4417 / NBRC 1672 / NRRL Y-8282 / UCD 70-5</strain>
    </source>
</reference>
<dbReference type="PANTHER" id="PTHR13337:SF2">
    <property type="entry name" value="SUCCINATE DEHYDROGENASE [UBIQUINONE] CYTOCHROME B SMALL SUBUNIT, MITOCHONDRIAL"/>
    <property type="match status" value="1"/>
</dbReference>
<dbReference type="GO" id="GO:0006970">
    <property type="term" value="P:response to osmotic stress"/>
    <property type="evidence" value="ECO:0007669"/>
    <property type="project" value="EnsemblFungi"/>
</dbReference>
<feature type="binding site" evidence="10">
    <location>
        <position position="126"/>
    </location>
    <ligand>
        <name>a ubiquinone</name>
        <dbReference type="ChEBI" id="CHEBI:16389"/>
        <note>ligand shared with IP/SDHB</note>
    </ligand>
</feature>
<evidence type="ECO:0000256" key="1">
    <source>
        <dbReference type="ARBA" id="ARBA00004448"/>
    </source>
</evidence>
<keyword evidence="4 11" id="KW-0812">Transmembrane</keyword>
<sequence>MLARRFMKNSLGRVKSYEIAKKSINMKPRFISFNSNIDKFKIKPTPPGGVIGDVNQAYKPPEADYFHGSYHWLYERSIAVALLPLSIYSIFTAVTGGVAYPMIDVTTGLSALFYLQYEYLSCITDYIPKRKFQLWHNIAKSLLYSGSAVAAYGLYDIHTNNNGFTNLIKKTFVDDESNLYIFGRY</sequence>
<keyword evidence="7 11" id="KW-1133">Transmembrane helix</keyword>
<dbReference type="InterPro" id="IPR007992">
    <property type="entry name" value="CybS"/>
</dbReference>
<keyword evidence="6 11" id="KW-0809">Transit peptide</keyword>
<dbReference type="GO" id="GO:0046685">
    <property type="term" value="P:response to arsenic-containing substance"/>
    <property type="evidence" value="ECO:0007669"/>
    <property type="project" value="EnsemblFungi"/>
</dbReference>
<dbReference type="PANTHER" id="PTHR13337">
    <property type="entry name" value="SUCCINATE DEHYDROGENASE"/>
    <property type="match status" value="1"/>
</dbReference>
<dbReference type="GO" id="GO:0034599">
    <property type="term" value="P:cellular response to oxidative stress"/>
    <property type="evidence" value="ECO:0007669"/>
    <property type="project" value="EnsemblFungi"/>
</dbReference>
<dbReference type="CDD" id="cd03496">
    <property type="entry name" value="SQR_TypeC_CybS"/>
    <property type="match status" value="1"/>
</dbReference>
<evidence type="ECO:0000256" key="5">
    <source>
        <dbReference type="ARBA" id="ARBA00022792"/>
    </source>
</evidence>
<comment type="similarity">
    <text evidence="2 11">Belongs to the CybS family.</text>
</comment>
<keyword evidence="13" id="KW-1185">Reference proteome</keyword>
<dbReference type="eggNOG" id="KOG4097">
    <property type="taxonomic scope" value="Eukaryota"/>
</dbReference>
<dbReference type="Pfam" id="PF05328">
    <property type="entry name" value="CybS"/>
    <property type="match status" value="1"/>
</dbReference>
<dbReference type="OMA" id="DYIPKRK"/>
<evidence type="ECO:0000256" key="7">
    <source>
        <dbReference type="ARBA" id="ARBA00022989"/>
    </source>
</evidence>
<dbReference type="AlphaFoldDB" id="G8BXF2"/>
<dbReference type="Proteomes" id="UP000005666">
    <property type="component" value="Chromosome 9"/>
</dbReference>
<dbReference type="GO" id="GO:0006915">
    <property type="term" value="P:apoptotic process"/>
    <property type="evidence" value="ECO:0007669"/>
    <property type="project" value="EnsemblFungi"/>
</dbReference>
<keyword evidence="5 11" id="KW-0999">Mitochondrion inner membrane</keyword>
<keyword evidence="8 11" id="KW-0496">Mitochondrion</keyword>
<dbReference type="RefSeq" id="XP_003687014.1">
    <property type="nucleotide sequence ID" value="XM_003686966.1"/>
</dbReference>
<evidence type="ECO:0000256" key="6">
    <source>
        <dbReference type="ARBA" id="ARBA00022946"/>
    </source>
</evidence>
<evidence type="ECO:0000256" key="8">
    <source>
        <dbReference type="ARBA" id="ARBA00023128"/>
    </source>
</evidence>
<dbReference type="InterPro" id="IPR034804">
    <property type="entry name" value="SQR/QFR_C/D"/>
</dbReference>
<comment type="subcellular location">
    <subcellularLocation>
        <location evidence="1 11">Mitochondrion inner membrane</location>
        <topology evidence="1 11">Multi-pass membrane protein</topology>
    </subcellularLocation>
</comment>
<evidence type="ECO:0000313" key="12">
    <source>
        <dbReference type="EMBL" id="CCE64580.1"/>
    </source>
</evidence>
<dbReference type="OrthoDB" id="18577at2759"/>
<feature type="transmembrane region" description="Helical" evidence="11">
    <location>
        <begin position="78"/>
        <end position="103"/>
    </location>
</feature>
<dbReference type="GO" id="GO:0042721">
    <property type="term" value="C:TIM22 mitochondrial import inner membrane insertion complex"/>
    <property type="evidence" value="ECO:0007669"/>
    <property type="project" value="EnsemblFungi"/>
</dbReference>
<keyword evidence="9 11" id="KW-0472">Membrane</keyword>
<evidence type="ECO:0000256" key="2">
    <source>
        <dbReference type="ARBA" id="ARBA00007294"/>
    </source>
</evidence>
<accession>G8BXF2</accession>
<organism evidence="12 13">
    <name type="scientific">Tetrapisispora phaffii (strain ATCC 24235 / CBS 4417 / NBRC 1672 / NRRL Y-8282 / UCD 70-5)</name>
    <name type="common">Yeast</name>
    <name type="synonym">Fabospora phaffii</name>
    <dbReference type="NCBI Taxonomy" id="1071381"/>
    <lineage>
        <taxon>Eukaryota</taxon>
        <taxon>Fungi</taxon>
        <taxon>Dikarya</taxon>
        <taxon>Ascomycota</taxon>
        <taxon>Saccharomycotina</taxon>
        <taxon>Saccharomycetes</taxon>
        <taxon>Saccharomycetales</taxon>
        <taxon>Saccharomycetaceae</taxon>
        <taxon>Tetrapisispora</taxon>
    </lineage>
</organism>
<dbReference type="HOGENOM" id="CLU_096618_0_0_1"/>
<dbReference type="EMBL" id="HE612864">
    <property type="protein sequence ID" value="CCE64580.1"/>
    <property type="molecule type" value="Genomic_DNA"/>
</dbReference>
<comment type="caution">
    <text evidence="11">Lacks conserved residue(s) required for the propagation of feature annotation.</text>
</comment>
<evidence type="ECO:0000256" key="9">
    <source>
        <dbReference type="ARBA" id="ARBA00023136"/>
    </source>
</evidence>
<evidence type="ECO:0000313" key="13">
    <source>
        <dbReference type="Proteomes" id="UP000005666"/>
    </source>
</evidence>
<gene>
    <name evidence="12" type="primary">TPHA0I00740</name>
    <name evidence="12" type="ordered locus">TPHA_0I00740</name>
</gene>
<dbReference type="GO" id="GO:0008320">
    <property type="term" value="F:protein transmembrane transporter activity"/>
    <property type="evidence" value="ECO:0007669"/>
    <property type="project" value="EnsemblFungi"/>
</dbReference>
<evidence type="ECO:0000256" key="4">
    <source>
        <dbReference type="ARBA" id="ARBA00022692"/>
    </source>
</evidence>
<keyword evidence="3" id="KW-0813">Transport</keyword>